<evidence type="ECO:0000256" key="2">
    <source>
        <dbReference type="ARBA" id="ARBA00009533"/>
    </source>
</evidence>
<evidence type="ECO:0000256" key="8">
    <source>
        <dbReference type="SAM" id="MobiDB-lite"/>
    </source>
</evidence>
<dbReference type="Gene3D" id="1.20.1650.10">
    <property type="entry name" value="PLP-dependent transferases"/>
    <property type="match status" value="1"/>
</dbReference>
<feature type="region of interest" description="Disordered" evidence="8">
    <location>
        <begin position="1"/>
        <end position="46"/>
    </location>
</feature>
<dbReference type="GO" id="GO:0019752">
    <property type="term" value="P:carboxylic acid metabolic process"/>
    <property type="evidence" value="ECO:0007669"/>
    <property type="project" value="InterPro"/>
</dbReference>
<protein>
    <submittedName>
        <fullName evidence="9">L-2,4-diaminobutyrate decarboxylase</fullName>
    </submittedName>
</protein>
<name>A0A1N6W5S0_9EURY</name>
<evidence type="ECO:0000256" key="1">
    <source>
        <dbReference type="ARBA" id="ARBA00001933"/>
    </source>
</evidence>
<reference evidence="10" key="1">
    <citation type="submission" date="2017-01" db="EMBL/GenBank/DDBJ databases">
        <authorList>
            <person name="Varghese N."/>
            <person name="Submissions S."/>
        </authorList>
    </citation>
    <scope>NUCLEOTIDE SEQUENCE [LARGE SCALE GENOMIC DNA]</scope>
    <source>
        <strain evidence="10">CGMCC 1.7737</strain>
    </source>
</reference>
<evidence type="ECO:0000313" key="10">
    <source>
        <dbReference type="Proteomes" id="UP000186914"/>
    </source>
</evidence>
<dbReference type="InterPro" id="IPR015424">
    <property type="entry name" value="PyrdxlP-dep_Trfase"/>
</dbReference>
<keyword evidence="3" id="KW-0210">Decarboxylase</keyword>
<dbReference type="GO" id="GO:0006520">
    <property type="term" value="P:amino acid metabolic process"/>
    <property type="evidence" value="ECO:0007669"/>
    <property type="project" value="InterPro"/>
</dbReference>
<feature type="compositionally biased region" description="Low complexity" evidence="8">
    <location>
        <begin position="10"/>
        <end position="19"/>
    </location>
</feature>
<organism evidence="9 10">
    <name type="scientific">Haladaptatus litoreus</name>
    <dbReference type="NCBI Taxonomy" id="553468"/>
    <lineage>
        <taxon>Archaea</taxon>
        <taxon>Methanobacteriati</taxon>
        <taxon>Methanobacteriota</taxon>
        <taxon>Stenosarchaea group</taxon>
        <taxon>Halobacteria</taxon>
        <taxon>Halobacteriales</taxon>
        <taxon>Haladaptataceae</taxon>
        <taxon>Haladaptatus</taxon>
    </lineage>
</organism>
<dbReference type="SUPFAM" id="SSF53383">
    <property type="entry name" value="PLP-dependent transferases"/>
    <property type="match status" value="1"/>
</dbReference>
<dbReference type="PANTHER" id="PTHR45677:SF8">
    <property type="entry name" value="CYSTEINE SULFINIC ACID DECARBOXYLASE"/>
    <property type="match status" value="1"/>
</dbReference>
<evidence type="ECO:0000256" key="3">
    <source>
        <dbReference type="ARBA" id="ARBA00022793"/>
    </source>
</evidence>
<dbReference type="PANTHER" id="PTHR45677">
    <property type="entry name" value="GLUTAMATE DECARBOXYLASE-RELATED"/>
    <property type="match status" value="1"/>
</dbReference>
<evidence type="ECO:0000256" key="7">
    <source>
        <dbReference type="RuleBase" id="RU000382"/>
    </source>
</evidence>
<proteinExistence type="inferred from homology"/>
<evidence type="ECO:0000256" key="5">
    <source>
        <dbReference type="ARBA" id="ARBA00023239"/>
    </source>
</evidence>
<comment type="similarity">
    <text evidence="2 7">Belongs to the group II decarboxylase family.</text>
</comment>
<accession>A0A1N6W5S0</accession>
<dbReference type="Gene3D" id="3.40.640.10">
    <property type="entry name" value="Type I PLP-dependent aspartate aminotransferase-like (Major domain)"/>
    <property type="match status" value="1"/>
</dbReference>
<keyword evidence="4 6" id="KW-0663">Pyridoxal phosphate</keyword>
<dbReference type="PRINTS" id="PR00800">
    <property type="entry name" value="YHDCRBOXLASE"/>
</dbReference>
<dbReference type="Pfam" id="PF00282">
    <property type="entry name" value="Pyridoxal_deC"/>
    <property type="match status" value="1"/>
</dbReference>
<dbReference type="InterPro" id="IPR002129">
    <property type="entry name" value="PyrdxlP-dep_de-COase"/>
</dbReference>
<dbReference type="PROSITE" id="PS00392">
    <property type="entry name" value="DDC_GAD_HDC_YDC"/>
    <property type="match status" value="1"/>
</dbReference>
<dbReference type="GO" id="GO:0030170">
    <property type="term" value="F:pyridoxal phosphate binding"/>
    <property type="evidence" value="ECO:0007669"/>
    <property type="project" value="InterPro"/>
</dbReference>
<dbReference type="InterPro" id="IPR015421">
    <property type="entry name" value="PyrdxlP-dep_Trfase_major"/>
</dbReference>
<sequence length="525" mass="57037">MNKPPEERPASSAKSSAESTDSADGEDSSDSMPSEESLFLGSEKGAETYRTTMEQTTDAILDAFVENADPYSGTSPESLREEFAEMEMIPDSGEGLESALESAEPVLRNSVGVSDRQCLAHLHCPPMISGLAAEAMLSATNQSMDSWDQSPAATHLETRMVEELCDLFGYGDSGDGVFTSGGTQSNFMGLLLARERFAKERFGTNVQRSGLPHRAKAMRILCSEEAHFTAEQAAAHLGLGENAVVTVESNDDREMCPDALDQTLAELDERELLPFALVGTAGTTDFGSIDPLDELAERAEEHDLWFHVDAAYGGALALSDRHRDLLSGIDRADSLSVDFHKLFYQPISCGAFLLRDGSQYEHIARNASYLNPEGASVPNLVAKSAQTTRRFDALKPFLSFRALGRDGFGMLVDETIALAEEVAELLASGSSFELVAEPTINAVVFRYRPTSDMADERLSWLNEAIRESLLREGDAVVARTEVDGVTALKFTLLNPRTTLTDVADILDAIERRGSSLRAVSPEVKR</sequence>
<dbReference type="AlphaFoldDB" id="A0A1N6W5S0"/>
<feature type="modified residue" description="N6-(pyridoxal phosphate)lysine" evidence="6">
    <location>
        <position position="341"/>
    </location>
</feature>
<dbReference type="Gene3D" id="3.90.1150.10">
    <property type="entry name" value="Aspartate Aminotransferase, domain 1"/>
    <property type="match status" value="1"/>
</dbReference>
<evidence type="ECO:0000313" key="9">
    <source>
        <dbReference type="EMBL" id="SIQ85306.1"/>
    </source>
</evidence>
<dbReference type="GO" id="GO:0005737">
    <property type="term" value="C:cytoplasm"/>
    <property type="evidence" value="ECO:0007669"/>
    <property type="project" value="TreeGrafter"/>
</dbReference>
<dbReference type="Proteomes" id="UP000186914">
    <property type="component" value="Unassembled WGS sequence"/>
</dbReference>
<evidence type="ECO:0000256" key="6">
    <source>
        <dbReference type="PIRSR" id="PIRSR602129-50"/>
    </source>
</evidence>
<gene>
    <name evidence="9" type="ORF">SAMN05421858_0607</name>
</gene>
<evidence type="ECO:0000256" key="4">
    <source>
        <dbReference type="ARBA" id="ARBA00022898"/>
    </source>
</evidence>
<keyword evidence="10" id="KW-1185">Reference proteome</keyword>
<comment type="cofactor">
    <cofactor evidence="1 6 7">
        <name>pyridoxal 5'-phosphate</name>
        <dbReference type="ChEBI" id="CHEBI:597326"/>
    </cofactor>
</comment>
<dbReference type="InterPro" id="IPR015422">
    <property type="entry name" value="PyrdxlP-dep_Trfase_small"/>
</dbReference>
<dbReference type="InterPro" id="IPR010977">
    <property type="entry name" value="Aromatic_deC"/>
</dbReference>
<keyword evidence="5 7" id="KW-0456">Lyase</keyword>
<dbReference type="CDD" id="cd06450">
    <property type="entry name" value="DOPA_deC_like"/>
    <property type="match status" value="1"/>
</dbReference>
<dbReference type="EMBL" id="FTNO01000001">
    <property type="protein sequence ID" value="SIQ85306.1"/>
    <property type="molecule type" value="Genomic_DNA"/>
</dbReference>
<dbReference type="InterPro" id="IPR021115">
    <property type="entry name" value="Pyridoxal-P_BS"/>
</dbReference>
<dbReference type="GO" id="GO:0016831">
    <property type="term" value="F:carboxy-lyase activity"/>
    <property type="evidence" value="ECO:0007669"/>
    <property type="project" value="UniProtKB-KW"/>
</dbReference>